<dbReference type="SUPFAM" id="SSF53098">
    <property type="entry name" value="Ribonuclease H-like"/>
    <property type="match status" value="1"/>
</dbReference>
<dbReference type="InterPro" id="IPR012337">
    <property type="entry name" value="RNaseH-like_sf"/>
</dbReference>
<dbReference type="Proteomes" id="UP000030108">
    <property type="component" value="Unassembled WGS sequence"/>
</dbReference>
<organism evidence="2 3">
    <name type="scientific">Rhizoctonia solani AG-3 Rhs1AP</name>
    <dbReference type="NCBI Taxonomy" id="1086054"/>
    <lineage>
        <taxon>Eukaryota</taxon>
        <taxon>Fungi</taxon>
        <taxon>Dikarya</taxon>
        <taxon>Basidiomycota</taxon>
        <taxon>Agaricomycotina</taxon>
        <taxon>Agaricomycetes</taxon>
        <taxon>Cantharellales</taxon>
        <taxon>Ceratobasidiaceae</taxon>
        <taxon>Rhizoctonia</taxon>
    </lineage>
</organism>
<dbReference type="OrthoDB" id="3228311at2759"/>
<sequence>MRVVHVRLMIKTHPIVPNDEVINWRVVLDWGWPKAEHPDKPVSVEHRLNAWHIDNNPFSRTESHTGAYLAEKTLESLDQFGLQHHIVSVCLDNASNNDVLVWHLALSLPNFPGAQFRGRCMAHMINLIAKAFMLVFSRPSPKKRKIATNARVLAKRSAPNNSTTQPSTANGSSTSEPTELDDPELPSLDELDTALNVTGELPDEGMEQHDTIEVQKAVGAAIEGMVDLFGVRLSDDELKEAREIFPKATGLRVRFMA</sequence>
<evidence type="ECO:0000313" key="3">
    <source>
        <dbReference type="Proteomes" id="UP000030108"/>
    </source>
</evidence>
<dbReference type="EMBL" id="JATN01000322">
    <property type="protein sequence ID" value="EUC56298.1"/>
    <property type="molecule type" value="Genomic_DNA"/>
</dbReference>
<evidence type="ECO:0000256" key="1">
    <source>
        <dbReference type="SAM" id="MobiDB-lite"/>
    </source>
</evidence>
<feature type="compositionally biased region" description="Polar residues" evidence="1">
    <location>
        <begin position="158"/>
        <end position="174"/>
    </location>
</feature>
<dbReference type="AlphaFoldDB" id="X8J1R8"/>
<reference evidence="3" key="1">
    <citation type="journal article" date="2014" name="Genome Announc.">
        <title>Draft genome sequence of the plant-pathogenic soil fungus Rhizoctonia solani anastomosis group 3 strain Rhs1AP.</title>
        <authorList>
            <person name="Cubeta M.A."/>
            <person name="Thomas E."/>
            <person name="Dean R.A."/>
            <person name="Jabaji S."/>
            <person name="Neate S.M."/>
            <person name="Tavantzis S."/>
            <person name="Toda T."/>
            <person name="Vilgalys R."/>
            <person name="Bharathan N."/>
            <person name="Fedorova-Abrams N."/>
            <person name="Pakala S.B."/>
            <person name="Pakala S.M."/>
            <person name="Zafar N."/>
            <person name="Joardar V."/>
            <person name="Losada L."/>
            <person name="Nierman W.C."/>
        </authorList>
    </citation>
    <scope>NUCLEOTIDE SEQUENCE [LARGE SCALE GENOMIC DNA]</scope>
    <source>
        <strain evidence="3">AG-3</strain>
    </source>
</reference>
<evidence type="ECO:0000313" key="2">
    <source>
        <dbReference type="EMBL" id="EUC56298.1"/>
    </source>
</evidence>
<feature type="non-terminal residue" evidence="2">
    <location>
        <position position="257"/>
    </location>
</feature>
<protein>
    <submittedName>
        <fullName evidence="2">Uncharacterized protein</fullName>
    </submittedName>
</protein>
<proteinExistence type="predicted"/>
<comment type="caution">
    <text evidence="2">The sequence shown here is derived from an EMBL/GenBank/DDBJ whole genome shotgun (WGS) entry which is preliminary data.</text>
</comment>
<gene>
    <name evidence="2" type="ORF">RSOL_170680</name>
</gene>
<accession>X8J1R8</accession>
<feature type="region of interest" description="Disordered" evidence="1">
    <location>
        <begin position="151"/>
        <end position="186"/>
    </location>
</feature>
<name>X8J1R8_9AGAM</name>